<feature type="compositionally biased region" description="Basic and acidic residues" evidence="1">
    <location>
        <begin position="501"/>
        <end position="518"/>
    </location>
</feature>
<organism evidence="2 3">
    <name type="scientific">Thalassiosira oceanica</name>
    <name type="common">Marine diatom</name>
    <dbReference type="NCBI Taxonomy" id="159749"/>
    <lineage>
        <taxon>Eukaryota</taxon>
        <taxon>Sar</taxon>
        <taxon>Stramenopiles</taxon>
        <taxon>Ochrophyta</taxon>
        <taxon>Bacillariophyta</taxon>
        <taxon>Coscinodiscophyceae</taxon>
        <taxon>Thalassiosirophycidae</taxon>
        <taxon>Thalassiosirales</taxon>
        <taxon>Thalassiosiraceae</taxon>
        <taxon>Thalassiosira</taxon>
    </lineage>
</organism>
<reference evidence="2 3" key="1">
    <citation type="journal article" date="2012" name="Genome Biol.">
        <title>Genome and low-iron response of an oceanic diatom adapted to chronic iron limitation.</title>
        <authorList>
            <person name="Lommer M."/>
            <person name="Specht M."/>
            <person name="Roy A.S."/>
            <person name="Kraemer L."/>
            <person name="Andreson R."/>
            <person name="Gutowska M.A."/>
            <person name="Wolf J."/>
            <person name="Bergner S.V."/>
            <person name="Schilhabel M.B."/>
            <person name="Klostermeier U.C."/>
            <person name="Beiko R.G."/>
            <person name="Rosenstiel P."/>
            <person name="Hippler M."/>
            <person name="Laroche J."/>
        </authorList>
    </citation>
    <scope>NUCLEOTIDE SEQUENCE [LARGE SCALE GENOMIC DNA]</scope>
    <source>
        <strain evidence="2 3">CCMP1005</strain>
    </source>
</reference>
<dbReference type="EMBL" id="AGNL01042055">
    <property type="protein sequence ID" value="EJK51196.1"/>
    <property type="molecule type" value="Genomic_DNA"/>
</dbReference>
<evidence type="ECO:0000313" key="3">
    <source>
        <dbReference type="Proteomes" id="UP000266841"/>
    </source>
</evidence>
<accession>K0RQV0</accession>
<protein>
    <submittedName>
        <fullName evidence="2">Uncharacterized protein</fullName>
    </submittedName>
</protein>
<keyword evidence="3" id="KW-1185">Reference proteome</keyword>
<proteinExistence type="predicted"/>
<sequence>MQTEWVQILQGKIDWSIISNPTVVARPANFGAREATKPSNGFPGRTKPNQSTDTGHRCPSTLGSQMVQFLVPLSTLSSANRDPSLDPPRLSGDTGPFLVGSMVKDEVPPGQAGGLWGQKGPGESVPLGARRVQPAGHERLQAGPSLGDEGQVRRTLGLRVFVYVDDSRATGHSRWISWRAFRHFASVCTRHGIQIVERKSNFPSQVPQSWAGTGTNTDTSGGQVSATVLEKKWQKTKDCVHQLAELVRAADAAAPLGSSEAVRILLKPLLSIMGFLVYVVRTYDWMTPYLKGLNNVINWWRPGYKDGWELTERAAREHERAQEEAERDLTSESHTMMFRRAHEEDLDEVVPVAVEPEAPSTVEVFDRLRRDVKALLELTSSEDPPRRRIRSKEVLVALYLPGDASGKGFGSALIWREGVEYEAGVWRCEWHERSSNFREADNLVRRIEVLVRGGLRGAEIFHLHRQLRLRVLLLQGLFEDLAQALRRHTEAVQGRPGGGSHDPRRLDRGHAHEGDRRGQALPRRHARRHHGRHGSAEPGPRRPGSRPEVLRGGDQVDPQLVEARPGCSHPWGKPPLVEVTKDNMFELKDVVGSRLWALPPDAMKTALEMFAEDR</sequence>
<gene>
    <name evidence="2" type="ORF">THAOC_29653</name>
</gene>
<feature type="region of interest" description="Disordered" evidence="1">
    <location>
        <begin position="489"/>
        <end position="552"/>
    </location>
</feature>
<dbReference type="Proteomes" id="UP000266841">
    <property type="component" value="Unassembled WGS sequence"/>
</dbReference>
<feature type="compositionally biased region" description="Basic residues" evidence="1">
    <location>
        <begin position="522"/>
        <end position="533"/>
    </location>
</feature>
<feature type="region of interest" description="Disordered" evidence="1">
    <location>
        <begin position="33"/>
        <end position="57"/>
    </location>
</feature>
<feature type="non-terminal residue" evidence="2">
    <location>
        <position position="614"/>
    </location>
</feature>
<dbReference type="OrthoDB" id="46137at2759"/>
<dbReference type="AlphaFoldDB" id="K0RQV0"/>
<evidence type="ECO:0000256" key="1">
    <source>
        <dbReference type="SAM" id="MobiDB-lite"/>
    </source>
</evidence>
<comment type="caution">
    <text evidence="2">The sequence shown here is derived from an EMBL/GenBank/DDBJ whole genome shotgun (WGS) entry which is preliminary data.</text>
</comment>
<evidence type="ECO:0000313" key="2">
    <source>
        <dbReference type="EMBL" id="EJK51196.1"/>
    </source>
</evidence>
<name>K0RQV0_THAOC</name>